<accession>A0A918BEH9</accession>
<dbReference type="AlphaFoldDB" id="A0A918BEH9"/>
<dbReference type="EMBL" id="BMQK01000006">
    <property type="protein sequence ID" value="GGQ61111.1"/>
    <property type="molecule type" value="Genomic_DNA"/>
</dbReference>
<evidence type="ECO:0000256" key="1">
    <source>
        <dbReference type="SAM" id="MobiDB-lite"/>
    </source>
</evidence>
<organism evidence="2 3">
    <name type="scientific">Streptomyces ruber</name>
    <dbReference type="NCBI Taxonomy" id="83378"/>
    <lineage>
        <taxon>Bacteria</taxon>
        <taxon>Bacillati</taxon>
        <taxon>Actinomycetota</taxon>
        <taxon>Actinomycetes</taxon>
        <taxon>Kitasatosporales</taxon>
        <taxon>Streptomycetaceae</taxon>
        <taxon>Streptomyces</taxon>
    </lineage>
</organism>
<reference evidence="2" key="2">
    <citation type="submission" date="2020-09" db="EMBL/GenBank/DDBJ databases">
        <authorList>
            <person name="Sun Q."/>
            <person name="Ohkuma M."/>
        </authorList>
    </citation>
    <scope>NUCLEOTIDE SEQUENCE</scope>
    <source>
        <strain evidence="2">JCM 3131</strain>
    </source>
</reference>
<evidence type="ECO:0000313" key="2">
    <source>
        <dbReference type="EMBL" id="GGQ61111.1"/>
    </source>
</evidence>
<reference evidence="2" key="1">
    <citation type="journal article" date="2014" name="Int. J. Syst. Evol. Microbiol.">
        <title>Complete genome sequence of Corynebacterium casei LMG S-19264T (=DSM 44701T), isolated from a smear-ripened cheese.</title>
        <authorList>
            <consortium name="US DOE Joint Genome Institute (JGI-PGF)"/>
            <person name="Walter F."/>
            <person name="Albersmeier A."/>
            <person name="Kalinowski J."/>
            <person name="Ruckert C."/>
        </authorList>
    </citation>
    <scope>NUCLEOTIDE SEQUENCE</scope>
    <source>
        <strain evidence="2">JCM 3131</strain>
    </source>
</reference>
<evidence type="ECO:0000313" key="3">
    <source>
        <dbReference type="Proteomes" id="UP000620156"/>
    </source>
</evidence>
<gene>
    <name evidence="2" type="ORF">GCM10010145_34080</name>
</gene>
<protein>
    <submittedName>
        <fullName evidence="2">Uncharacterized protein</fullName>
    </submittedName>
</protein>
<comment type="caution">
    <text evidence="2">The sequence shown here is derived from an EMBL/GenBank/DDBJ whole genome shotgun (WGS) entry which is preliminary data.</text>
</comment>
<proteinExistence type="predicted"/>
<name>A0A918BEH9_9ACTN</name>
<sequence length="132" mass="14596">MARQLARGMGPFHEDCGYAGPTWCPHPYTIRFRDALGKQREEAGYGTRDAATERLTRIYAGKKRTAPSIAEARRALGQQTIAEYARQWLPRQRRTTECSTGEHVNSSIGSSRPCSDPLAEPVGSLSDRCRGG</sequence>
<feature type="region of interest" description="Disordered" evidence="1">
    <location>
        <begin position="93"/>
        <end position="132"/>
    </location>
</feature>
<keyword evidence="3" id="KW-1185">Reference proteome</keyword>
<feature type="compositionally biased region" description="Polar residues" evidence="1">
    <location>
        <begin position="97"/>
        <end position="113"/>
    </location>
</feature>
<dbReference type="Proteomes" id="UP000620156">
    <property type="component" value="Unassembled WGS sequence"/>
</dbReference>